<evidence type="ECO:0000313" key="12">
    <source>
        <dbReference type="Proteomes" id="UP000315215"/>
    </source>
</evidence>
<dbReference type="SUPFAM" id="SSF52172">
    <property type="entry name" value="CheY-like"/>
    <property type="match status" value="1"/>
</dbReference>
<dbReference type="InterPro" id="IPR051552">
    <property type="entry name" value="HptR"/>
</dbReference>
<dbReference type="Proteomes" id="UP000315215">
    <property type="component" value="Chromosome"/>
</dbReference>
<sequence length="487" mass="57166">MDITKNRGGTMKVIIAEDELLERKAMRKFLETNFQQVEVIGEASNGRKAIELAESLRPDVMLMDIKMPGINGLEAIEIIHQFQPSIKFVLVSAYDSFEYAKQAMKFGVKEYILKPSKKEETIKAMLRIHKEIEEERKGLEEKEQTGIIAKKHFLSKLMKYEQGEEVEQLQKALFPNMMYGCFFAIKDASQQLGESIEKELQDILEDTYISDWQADQVIVLLMRSEKFERAKLLKHARLLQMRLGKRVYIGVGHPTRLSEVANSYHQSLSSLEHLMSVQHRNYGFPVEEEYRDRNSLEPLLNEIQAGDELGAIYQLNQLIEETNRQQRTLVLHELYYKIKQLLEAKQIKPWNKSIHELQSNQDWVQYVRLICLHIQQHYQSKHKIERAKTYIQEHYAHSVSLEEVADLCELSPNYFSNLFKETTGETFIDYVTNVRLNKASQLLEESDLSLKEISFMVGYKDPNYFSRVFKKYYQLSPKQYQQKLLKK</sequence>
<dbReference type="InterPro" id="IPR001789">
    <property type="entry name" value="Sig_transdc_resp-reg_receiver"/>
</dbReference>
<evidence type="ECO:0000256" key="1">
    <source>
        <dbReference type="ARBA" id="ARBA00004496"/>
    </source>
</evidence>
<dbReference type="KEGG" id="aqt:FN924_14565"/>
<dbReference type="GO" id="GO:0043565">
    <property type="term" value="F:sequence-specific DNA binding"/>
    <property type="evidence" value="ECO:0007669"/>
    <property type="project" value="InterPro"/>
</dbReference>
<dbReference type="GO" id="GO:0000160">
    <property type="term" value="P:phosphorelay signal transduction system"/>
    <property type="evidence" value="ECO:0007669"/>
    <property type="project" value="UniProtKB-KW"/>
</dbReference>
<dbReference type="SMART" id="SM00342">
    <property type="entry name" value="HTH_ARAC"/>
    <property type="match status" value="1"/>
</dbReference>
<evidence type="ECO:0000313" key="11">
    <source>
        <dbReference type="EMBL" id="QDP41298.1"/>
    </source>
</evidence>
<dbReference type="PROSITE" id="PS01124">
    <property type="entry name" value="HTH_ARAC_FAMILY_2"/>
    <property type="match status" value="1"/>
</dbReference>
<dbReference type="PROSITE" id="PS50110">
    <property type="entry name" value="RESPONSE_REGULATORY"/>
    <property type="match status" value="1"/>
</dbReference>
<dbReference type="PROSITE" id="PS00041">
    <property type="entry name" value="HTH_ARAC_FAMILY_1"/>
    <property type="match status" value="1"/>
</dbReference>
<evidence type="ECO:0000256" key="4">
    <source>
        <dbReference type="ARBA" id="ARBA00023012"/>
    </source>
</evidence>
<dbReference type="PANTHER" id="PTHR42713">
    <property type="entry name" value="HISTIDINE KINASE-RELATED"/>
    <property type="match status" value="1"/>
</dbReference>
<evidence type="ECO:0000256" key="8">
    <source>
        <dbReference type="PROSITE-ProRule" id="PRU00169"/>
    </source>
</evidence>
<comment type="subcellular location">
    <subcellularLocation>
        <location evidence="1">Cytoplasm</location>
    </subcellularLocation>
</comment>
<dbReference type="GO" id="GO:0005737">
    <property type="term" value="C:cytoplasm"/>
    <property type="evidence" value="ECO:0007669"/>
    <property type="project" value="UniProtKB-SubCell"/>
</dbReference>
<dbReference type="CDD" id="cd17536">
    <property type="entry name" value="REC_YesN-like"/>
    <property type="match status" value="1"/>
</dbReference>
<dbReference type="Pfam" id="PF12833">
    <property type="entry name" value="HTH_18"/>
    <property type="match status" value="1"/>
</dbReference>
<keyword evidence="5" id="KW-0805">Transcription regulation</keyword>
<keyword evidence="2" id="KW-0963">Cytoplasm</keyword>
<evidence type="ECO:0000259" key="9">
    <source>
        <dbReference type="PROSITE" id="PS01124"/>
    </source>
</evidence>
<dbReference type="Gene3D" id="3.40.50.2300">
    <property type="match status" value="1"/>
</dbReference>
<dbReference type="AlphaFoldDB" id="A0A516KIS5"/>
<proteinExistence type="predicted"/>
<evidence type="ECO:0000256" key="2">
    <source>
        <dbReference type="ARBA" id="ARBA00022490"/>
    </source>
</evidence>
<keyword evidence="12" id="KW-1185">Reference proteome</keyword>
<name>A0A516KIS5_9BACI</name>
<dbReference type="SMART" id="SM00448">
    <property type="entry name" value="REC"/>
    <property type="match status" value="1"/>
</dbReference>
<evidence type="ECO:0000256" key="5">
    <source>
        <dbReference type="ARBA" id="ARBA00023015"/>
    </source>
</evidence>
<keyword evidence="7" id="KW-0804">Transcription</keyword>
<feature type="domain" description="HTH araC/xylS-type" evidence="9">
    <location>
        <begin position="385"/>
        <end position="483"/>
    </location>
</feature>
<feature type="modified residue" description="4-aspartylphosphate" evidence="8">
    <location>
        <position position="64"/>
    </location>
</feature>
<keyword evidence="3 8" id="KW-0597">Phosphoprotein</keyword>
<gene>
    <name evidence="11" type="ORF">FN924_14565</name>
</gene>
<dbReference type="InterPro" id="IPR009057">
    <property type="entry name" value="Homeodomain-like_sf"/>
</dbReference>
<dbReference type="GO" id="GO:0003700">
    <property type="term" value="F:DNA-binding transcription factor activity"/>
    <property type="evidence" value="ECO:0007669"/>
    <property type="project" value="InterPro"/>
</dbReference>
<dbReference type="Gene3D" id="1.10.10.60">
    <property type="entry name" value="Homeodomain-like"/>
    <property type="match status" value="2"/>
</dbReference>
<dbReference type="InterPro" id="IPR020449">
    <property type="entry name" value="Tscrpt_reg_AraC-type_HTH"/>
</dbReference>
<dbReference type="SUPFAM" id="SSF46689">
    <property type="entry name" value="Homeodomain-like"/>
    <property type="match status" value="2"/>
</dbReference>
<feature type="domain" description="Response regulatory" evidence="10">
    <location>
        <begin position="12"/>
        <end position="129"/>
    </location>
</feature>
<evidence type="ECO:0000256" key="7">
    <source>
        <dbReference type="ARBA" id="ARBA00023163"/>
    </source>
</evidence>
<accession>A0A516KIS5</accession>
<evidence type="ECO:0000256" key="3">
    <source>
        <dbReference type="ARBA" id="ARBA00022553"/>
    </source>
</evidence>
<keyword evidence="6" id="KW-0238">DNA-binding</keyword>
<dbReference type="InterPro" id="IPR018062">
    <property type="entry name" value="HTH_AraC-typ_CS"/>
</dbReference>
<reference evidence="11 12" key="1">
    <citation type="submission" date="2019-07" db="EMBL/GenBank/DDBJ databases">
        <authorList>
            <person name="Li J."/>
        </authorList>
    </citation>
    <scope>NUCLEOTIDE SEQUENCE [LARGE SCALE GENOMIC DNA]</scope>
    <source>
        <strain evidence="11 12">TKL69</strain>
    </source>
</reference>
<dbReference type="EMBL" id="CP041666">
    <property type="protein sequence ID" value="QDP41298.1"/>
    <property type="molecule type" value="Genomic_DNA"/>
</dbReference>
<dbReference type="PANTHER" id="PTHR42713:SF3">
    <property type="entry name" value="TRANSCRIPTIONAL REGULATORY PROTEIN HPTR"/>
    <property type="match status" value="1"/>
</dbReference>
<evidence type="ECO:0000259" key="10">
    <source>
        <dbReference type="PROSITE" id="PS50110"/>
    </source>
</evidence>
<keyword evidence="4" id="KW-0902">Two-component regulatory system</keyword>
<organism evidence="11 12">
    <name type="scientific">Radiobacillus deserti</name>
    <dbReference type="NCBI Taxonomy" id="2594883"/>
    <lineage>
        <taxon>Bacteria</taxon>
        <taxon>Bacillati</taxon>
        <taxon>Bacillota</taxon>
        <taxon>Bacilli</taxon>
        <taxon>Bacillales</taxon>
        <taxon>Bacillaceae</taxon>
        <taxon>Radiobacillus</taxon>
    </lineage>
</organism>
<dbReference type="InterPro" id="IPR018060">
    <property type="entry name" value="HTH_AraC"/>
</dbReference>
<evidence type="ECO:0000256" key="6">
    <source>
        <dbReference type="ARBA" id="ARBA00023125"/>
    </source>
</evidence>
<dbReference type="InterPro" id="IPR011006">
    <property type="entry name" value="CheY-like_superfamily"/>
</dbReference>
<dbReference type="PRINTS" id="PR00032">
    <property type="entry name" value="HTHARAC"/>
</dbReference>
<dbReference type="Pfam" id="PF00072">
    <property type="entry name" value="Response_reg"/>
    <property type="match status" value="1"/>
</dbReference>
<protein>
    <submittedName>
        <fullName evidence="11">Response regulator</fullName>
    </submittedName>
</protein>